<sequence>MMLSHLLASTWLHGCMHVATIVATFKQDIMLSMHMENEDDKSLDIPVNSITKVLERNDAGEATTACSNVDPAGAFSNGFSYKCNECGEAVCLRCFALWLQDAVKIPGHRHPLCFYYDYWGQCRTCGTDLYGAFLCKGCNFDLCTPCVMRPTRVRHKCDEHILALSYDKVHDYVKYHYCDICEKKSDPKQWFYHCETCDTSVHVDCVFEKYSLIKLGSTYNEGNHEYPLTFFKKIHYYPECVKCGKPCE</sequence>
<reference evidence="4 5" key="1">
    <citation type="journal article" date="2021" name="Plant Biotechnol. J.">
        <title>Multi-omics assisted identification of the key and species-specific regulatory components of drought-tolerant mechanisms in Gossypium stocksii.</title>
        <authorList>
            <person name="Yu D."/>
            <person name="Ke L."/>
            <person name="Zhang D."/>
            <person name="Wu Y."/>
            <person name="Sun Y."/>
            <person name="Mei J."/>
            <person name="Sun J."/>
            <person name="Sun Y."/>
        </authorList>
    </citation>
    <scope>NUCLEOTIDE SEQUENCE [LARGE SCALE GENOMIC DNA]</scope>
    <source>
        <strain evidence="5">cv. E1</strain>
        <tissue evidence="4">Leaf</tissue>
    </source>
</reference>
<keyword evidence="2" id="KW-0732">Signal</keyword>
<dbReference type="PANTHER" id="PTHR32410">
    <property type="entry name" value="CYSTEINE/HISTIDINE-RICH C1 DOMAIN FAMILY PROTEIN"/>
    <property type="match status" value="1"/>
</dbReference>
<dbReference type="PANTHER" id="PTHR32410:SF169">
    <property type="entry name" value="C1 DOMAIN FAMILY PROTEIN, PUTATIVE-RELATED"/>
    <property type="match status" value="1"/>
</dbReference>
<feature type="signal peptide" evidence="2">
    <location>
        <begin position="1"/>
        <end position="17"/>
    </location>
</feature>
<accession>A0A9D3U5T2</accession>
<feature type="domain" description="DC1" evidence="3">
    <location>
        <begin position="158"/>
        <end position="206"/>
    </location>
</feature>
<keyword evidence="5" id="KW-1185">Reference proteome</keyword>
<dbReference type="OrthoDB" id="1000727at2759"/>
<dbReference type="Pfam" id="PF03107">
    <property type="entry name" value="C1_2"/>
    <property type="match status" value="1"/>
</dbReference>
<evidence type="ECO:0000313" key="5">
    <source>
        <dbReference type="Proteomes" id="UP000828251"/>
    </source>
</evidence>
<feature type="chain" id="PRO_5038409183" description="DC1 domain-containing protein" evidence="2">
    <location>
        <begin position="18"/>
        <end position="248"/>
    </location>
</feature>
<evidence type="ECO:0000256" key="2">
    <source>
        <dbReference type="SAM" id="SignalP"/>
    </source>
</evidence>
<organism evidence="4 5">
    <name type="scientific">Gossypium stocksii</name>
    <dbReference type="NCBI Taxonomy" id="47602"/>
    <lineage>
        <taxon>Eukaryota</taxon>
        <taxon>Viridiplantae</taxon>
        <taxon>Streptophyta</taxon>
        <taxon>Embryophyta</taxon>
        <taxon>Tracheophyta</taxon>
        <taxon>Spermatophyta</taxon>
        <taxon>Magnoliopsida</taxon>
        <taxon>eudicotyledons</taxon>
        <taxon>Gunneridae</taxon>
        <taxon>Pentapetalae</taxon>
        <taxon>rosids</taxon>
        <taxon>malvids</taxon>
        <taxon>Malvales</taxon>
        <taxon>Malvaceae</taxon>
        <taxon>Malvoideae</taxon>
        <taxon>Gossypium</taxon>
    </lineage>
</organism>
<comment type="caution">
    <text evidence="4">The sequence shown here is derived from an EMBL/GenBank/DDBJ whole genome shotgun (WGS) entry which is preliminary data.</text>
</comment>
<dbReference type="InterPro" id="IPR053192">
    <property type="entry name" value="Vacuole_Formation_Reg"/>
</dbReference>
<gene>
    <name evidence="4" type="ORF">J1N35_042576</name>
</gene>
<dbReference type="SUPFAM" id="SSF57889">
    <property type="entry name" value="Cysteine-rich domain"/>
    <property type="match status" value="2"/>
</dbReference>
<proteinExistence type="predicted"/>
<dbReference type="EMBL" id="JAIQCV010000013">
    <property type="protein sequence ID" value="KAH1030402.1"/>
    <property type="molecule type" value="Genomic_DNA"/>
</dbReference>
<evidence type="ECO:0000256" key="1">
    <source>
        <dbReference type="ARBA" id="ARBA00022737"/>
    </source>
</evidence>
<evidence type="ECO:0000313" key="4">
    <source>
        <dbReference type="EMBL" id="KAH1030402.1"/>
    </source>
</evidence>
<keyword evidence="1" id="KW-0677">Repeat</keyword>
<protein>
    <recommendedName>
        <fullName evidence="3">DC1 domain-containing protein</fullName>
    </recommendedName>
</protein>
<dbReference type="InterPro" id="IPR046349">
    <property type="entry name" value="C1-like_sf"/>
</dbReference>
<dbReference type="InterPro" id="IPR004146">
    <property type="entry name" value="DC1"/>
</dbReference>
<evidence type="ECO:0000259" key="3">
    <source>
        <dbReference type="Pfam" id="PF03107"/>
    </source>
</evidence>
<dbReference type="AlphaFoldDB" id="A0A9D3U5T2"/>
<name>A0A9D3U5T2_9ROSI</name>
<dbReference type="Proteomes" id="UP000828251">
    <property type="component" value="Unassembled WGS sequence"/>
</dbReference>